<protein>
    <recommendedName>
        <fullName evidence="6">HAT C-terminal dimerisation domain-containing protein</fullName>
    </recommendedName>
</protein>
<dbReference type="OrthoDB" id="8196486at2759"/>
<gene>
    <name evidence="7" type="ORF">KFE25_005363</name>
</gene>
<evidence type="ECO:0000256" key="2">
    <source>
        <dbReference type="ARBA" id="ARBA00022723"/>
    </source>
</evidence>
<comment type="subcellular location">
    <subcellularLocation>
        <location evidence="1">Nucleus</location>
    </subcellularLocation>
</comment>
<dbReference type="Proteomes" id="UP000751190">
    <property type="component" value="Unassembled WGS sequence"/>
</dbReference>
<name>A0A8J5XJH1_DIALT</name>
<dbReference type="OMA" id="VYHQFSW"/>
<dbReference type="GO" id="GO:0005634">
    <property type="term" value="C:nucleus"/>
    <property type="evidence" value="ECO:0007669"/>
    <property type="project" value="UniProtKB-SubCell"/>
</dbReference>
<evidence type="ECO:0000256" key="3">
    <source>
        <dbReference type="ARBA" id="ARBA00022771"/>
    </source>
</evidence>
<evidence type="ECO:0000313" key="7">
    <source>
        <dbReference type="EMBL" id="KAG8465793.1"/>
    </source>
</evidence>
<evidence type="ECO:0000313" key="8">
    <source>
        <dbReference type="Proteomes" id="UP000751190"/>
    </source>
</evidence>
<dbReference type="InterPro" id="IPR012337">
    <property type="entry name" value="RNaseH-like_sf"/>
</dbReference>
<dbReference type="PANTHER" id="PTHR46481:SF10">
    <property type="entry name" value="ZINC FINGER BED DOMAIN-CONTAINING PROTEIN 39"/>
    <property type="match status" value="1"/>
</dbReference>
<evidence type="ECO:0000256" key="4">
    <source>
        <dbReference type="ARBA" id="ARBA00022833"/>
    </source>
</evidence>
<sequence length="567" mass="64009">MDSFLHRNLSQTEVAQVDEDLARFCYAEGLPFRALASPWLRKAIGRLNPSWLELTRLTEWTYSMLDDQHEHVSRDMMNQISSAFAITLLSDGWSGVQKKHVLNILLAAPEPYFIDNIFTNADIFEPIIKEHGVRAFVSDNASVMRKTWRILRERIPSLWTYGCAPHGFNLHTKDIINLDEFRTTNADCQKIAVYFSNNKQAGGLATLQTIQDRLGVKGSIDKGCKTRWGSQIDCAKDLVKHKQALVLTVTDQSFSTSKDNAKEVSALCRGDEFWARVGIFLRVLEPLRFFLKVLQSDTATVADVYAQCVAVHAAQSALPQHLFTVANTKEDLMRLLQERMNFIIHPLHFVAYSFHPRYAKGTSLDNHIVTHYVFTLAADALGEHDRSSLRQELEFFFGPFQTAPVFGSAFDGENSLLDDPVNWVTAHLTKKCPILSKLLCIIFSLAPSTAGAERNWSIQDFIVSKRRNRLTDARGTELVAIYWNLRALETAFKAAEIGRKRKFEGIHGDDNGRLDGDDDALLIGESDEGVIDWQYSEQYSRFVKPCPHPLLAGINVGDTMGPLVLER</sequence>
<dbReference type="EMBL" id="JAGTXO010000009">
    <property type="protein sequence ID" value="KAG8465793.1"/>
    <property type="molecule type" value="Genomic_DNA"/>
</dbReference>
<organism evidence="7 8">
    <name type="scientific">Diacronema lutheri</name>
    <name type="common">Unicellular marine alga</name>
    <name type="synonym">Monochrysis lutheri</name>
    <dbReference type="NCBI Taxonomy" id="2081491"/>
    <lineage>
        <taxon>Eukaryota</taxon>
        <taxon>Haptista</taxon>
        <taxon>Haptophyta</taxon>
        <taxon>Pavlovophyceae</taxon>
        <taxon>Pavlovales</taxon>
        <taxon>Pavlovaceae</taxon>
        <taxon>Diacronema</taxon>
    </lineage>
</organism>
<accession>A0A8J5XJH1</accession>
<evidence type="ECO:0000259" key="6">
    <source>
        <dbReference type="Pfam" id="PF05699"/>
    </source>
</evidence>
<reference evidence="7" key="1">
    <citation type="submission" date="2021-05" db="EMBL/GenBank/DDBJ databases">
        <title>The genome of the haptophyte Pavlova lutheri (Diacronema luteri, Pavlovales) - a model for lipid biosynthesis in eukaryotic algae.</title>
        <authorList>
            <person name="Hulatt C.J."/>
            <person name="Posewitz M.C."/>
        </authorList>
    </citation>
    <scope>NUCLEOTIDE SEQUENCE</scope>
    <source>
        <strain evidence="7">NIVA-4/92</strain>
    </source>
</reference>
<keyword evidence="8" id="KW-1185">Reference proteome</keyword>
<keyword evidence="2" id="KW-0479">Metal-binding</keyword>
<dbReference type="PANTHER" id="PTHR46481">
    <property type="entry name" value="ZINC FINGER BED DOMAIN-CONTAINING PROTEIN 4"/>
    <property type="match status" value="1"/>
</dbReference>
<evidence type="ECO:0000256" key="5">
    <source>
        <dbReference type="ARBA" id="ARBA00023242"/>
    </source>
</evidence>
<dbReference type="Pfam" id="PF05699">
    <property type="entry name" value="Dimer_Tnp_hAT"/>
    <property type="match status" value="1"/>
</dbReference>
<evidence type="ECO:0000256" key="1">
    <source>
        <dbReference type="ARBA" id="ARBA00004123"/>
    </source>
</evidence>
<dbReference type="AlphaFoldDB" id="A0A8J5XJH1"/>
<keyword evidence="5" id="KW-0539">Nucleus</keyword>
<keyword evidence="3" id="KW-0863">Zinc-finger</keyword>
<dbReference type="GO" id="GO:0008270">
    <property type="term" value="F:zinc ion binding"/>
    <property type="evidence" value="ECO:0007669"/>
    <property type="project" value="UniProtKB-KW"/>
</dbReference>
<proteinExistence type="predicted"/>
<dbReference type="SUPFAM" id="SSF53098">
    <property type="entry name" value="Ribonuclease H-like"/>
    <property type="match status" value="1"/>
</dbReference>
<dbReference type="GO" id="GO:0046983">
    <property type="term" value="F:protein dimerization activity"/>
    <property type="evidence" value="ECO:0007669"/>
    <property type="project" value="InterPro"/>
</dbReference>
<dbReference type="InterPro" id="IPR052035">
    <property type="entry name" value="ZnF_BED_domain_contain"/>
</dbReference>
<feature type="domain" description="HAT C-terminal dimerisation" evidence="6">
    <location>
        <begin position="419"/>
        <end position="482"/>
    </location>
</feature>
<dbReference type="InterPro" id="IPR008906">
    <property type="entry name" value="HATC_C_dom"/>
</dbReference>
<comment type="caution">
    <text evidence="7">The sequence shown here is derived from an EMBL/GenBank/DDBJ whole genome shotgun (WGS) entry which is preliminary data.</text>
</comment>
<keyword evidence="4" id="KW-0862">Zinc</keyword>